<dbReference type="Proteomes" id="UP001465426">
    <property type="component" value="Unassembled WGS sequence"/>
</dbReference>
<keyword evidence="3" id="KW-1185">Reference proteome</keyword>
<feature type="transmembrane region" description="Helical" evidence="1">
    <location>
        <begin position="12"/>
        <end position="32"/>
    </location>
</feature>
<name>A0ABV1F4J3_9BACI</name>
<dbReference type="EMBL" id="JBBMFN010000087">
    <property type="protein sequence ID" value="MEQ2468256.1"/>
    <property type="molecule type" value="Genomic_DNA"/>
</dbReference>
<dbReference type="RefSeq" id="WP_268817968.1">
    <property type="nucleotide sequence ID" value="NZ_JBBMFN010000087.1"/>
</dbReference>
<keyword evidence="1" id="KW-0472">Membrane</keyword>
<evidence type="ECO:0000313" key="3">
    <source>
        <dbReference type="Proteomes" id="UP001465426"/>
    </source>
</evidence>
<gene>
    <name evidence="2" type="ORF">WMO63_21595</name>
</gene>
<evidence type="ECO:0000313" key="2">
    <source>
        <dbReference type="EMBL" id="MEQ2468256.1"/>
    </source>
</evidence>
<accession>A0ABV1F4J3</accession>
<keyword evidence="1" id="KW-1133">Transmembrane helix</keyword>
<protein>
    <submittedName>
        <fullName evidence="2">Uncharacterized protein</fullName>
    </submittedName>
</protein>
<comment type="caution">
    <text evidence="2">The sequence shown here is derived from an EMBL/GenBank/DDBJ whole genome shotgun (WGS) entry which is preliminary data.</text>
</comment>
<keyword evidence="1" id="KW-0812">Transmembrane</keyword>
<evidence type="ECO:0000256" key="1">
    <source>
        <dbReference type="SAM" id="Phobius"/>
    </source>
</evidence>
<reference evidence="2 3" key="1">
    <citation type="submission" date="2024-03" db="EMBL/GenBank/DDBJ databases">
        <title>Human intestinal bacterial collection.</title>
        <authorList>
            <person name="Pauvert C."/>
            <person name="Hitch T.C.A."/>
            <person name="Clavel T."/>
        </authorList>
    </citation>
    <scope>NUCLEOTIDE SEQUENCE [LARGE SCALE GENOMIC DNA]</scope>
    <source>
        <strain evidence="2 3">CLA-SR-H024</strain>
    </source>
</reference>
<organism evidence="2 3">
    <name type="scientific">Niallia hominis</name>
    <dbReference type="NCBI Taxonomy" id="3133173"/>
    <lineage>
        <taxon>Bacteria</taxon>
        <taxon>Bacillati</taxon>
        <taxon>Bacillota</taxon>
        <taxon>Bacilli</taxon>
        <taxon>Bacillales</taxon>
        <taxon>Bacillaceae</taxon>
        <taxon>Niallia</taxon>
    </lineage>
</organism>
<sequence length="42" mass="5092">MKKKWKKYKVYIIGLFYILFINGLIAASYIIGFKEFKKLINF</sequence>
<proteinExistence type="predicted"/>